<comment type="caution">
    <text evidence="1">The sequence shown here is derived from an EMBL/GenBank/DDBJ whole genome shotgun (WGS) entry which is preliminary data.</text>
</comment>
<dbReference type="AlphaFoldDB" id="A0A540VRP3"/>
<proteinExistence type="predicted"/>
<dbReference type="EMBL" id="VIFK01000062">
    <property type="protein sequence ID" value="TQE99437.1"/>
    <property type="molecule type" value="Genomic_DNA"/>
</dbReference>
<accession>A0A540VRP3</accession>
<dbReference type="Proteomes" id="UP000315400">
    <property type="component" value="Unassembled WGS sequence"/>
</dbReference>
<protein>
    <submittedName>
        <fullName evidence="1">Uncharacterized protein</fullName>
    </submittedName>
</protein>
<gene>
    <name evidence="1" type="ORF">FKY71_08685</name>
</gene>
<evidence type="ECO:0000313" key="1">
    <source>
        <dbReference type="EMBL" id="TQE99437.1"/>
    </source>
</evidence>
<sequence length="199" mass="21493">MALEFVQHFGTGGSPSADVKEIGVTTLSLTTDWQQFDVTANLPSLAGKTLGADGNDYMAVIFWFDAGSSFNSRTNSLGQQSGTFDISRVQLEKSPVSTAFEIRPPGYELALCERYFEKGFTGVFQDVSISSGNDFRRGVYFSTAKRDAPSVQLSNAQTTNVALFEAENPVEGNFTFRYRTASAGGAVQARATYAADAEL</sequence>
<organism evidence="1 2">
    <name type="scientific">Spiribacter salinus</name>
    <dbReference type="NCBI Taxonomy" id="1335746"/>
    <lineage>
        <taxon>Bacteria</taxon>
        <taxon>Pseudomonadati</taxon>
        <taxon>Pseudomonadota</taxon>
        <taxon>Gammaproteobacteria</taxon>
        <taxon>Chromatiales</taxon>
        <taxon>Ectothiorhodospiraceae</taxon>
        <taxon>Spiribacter</taxon>
    </lineage>
</organism>
<name>A0A540VRP3_9GAMM</name>
<reference evidence="1 2" key="1">
    <citation type="submission" date="2019-06" db="EMBL/GenBank/DDBJ databases">
        <title>Metagenome assembled Genome of Spiribacter salinus SL48-SHIP from the microbial mat of Salt Lake 48 (Novosibirsk region, Russia).</title>
        <authorList>
            <person name="Shipova A."/>
            <person name="Rozanov A.S."/>
            <person name="Bryanskaya A.V."/>
            <person name="Peltek S.E."/>
        </authorList>
    </citation>
    <scope>NUCLEOTIDE SEQUENCE [LARGE SCALE GENOMIC DNA]</scope>
    <source>
        <strain evidence="1">SL48-SHIP-2</strain>
    </source>
</reference>
<evidence type="ECO:0000313" key="2">
    <source>
        <dbReference type="Proteomes" id="UP000315400"/>
    </source>
</evidence>